<dbReference type="Gene3D" id="3.40.50.1980">
    <property type="entry name" value="Nitrogenase molybdenum iron protein domain"/>
    <property type="match status" value="2"/>
</dbReference>
<reference evidence="6 7" key="1">
    <citation type="journal article" date="2017" name="Genome Announc.">
        <title>Draft Genome Sequence of Romboutsia weinsteinii sp. nov. Strain CCRI-19649(T) Isolated from Surface Water.</title>
        <authorList>
            <person name="Maheux A.F."/>
            <person name="Boudreau D.K."/>
            <person name="Berube E."/>
            <person name="Boissinot M."/>
            <person name="Cantin P."/>
            <person name="Raymond F."/>
            <person name="Corbeil J."/>
            <person name="Omar R.F."/>
            <person name="Bergeron M.G."/>
        </authorList>
    </citation>
    <scope>NUCLEOTIDE SEQUENCE [LARGE SCALE GENOMIC DNA]</scope>
    <source>
        <strain evidence="6 7">CCRI-19649</strain>
    </source>
</reference>
<evidence type="ECO:0000256" key="4">
    <source>
        <dbReference type="ARBA" id="ARBA00022729"/>
    </source>
</evidence>
<comment type="caution">
    <text evidence="6">The sequence shown here is derived from an EMBL/GenBank/DDBJ whole genome shotgun (WGS) entry which is preliminary data.</text>
</comment>
<dbReference type="PANTHER" id="PTHR30532:SF28">
    <property type="entry name" value="PETROBACTIN-BINDING PROTEIN YCLQ"/>
    <property type="match status" value="1"/>
</dbReference>
<name>A0A371JA18_9FIRM</name>
<evidence type="ECO:0000313" key="6">
    <source>
        <dbReference type="EMBL" id="RDY29611.1"/>
    </source>
</evidence>
<dbReference type="EMBL" id="NOJY02000001">
    <property type="protein sequence ID" value="RDY29611.1"/>
    <property type="molecule type" value="Genomic_DNA"/>
</dbReference>
<dbReference type="GO" id="GO:1901678">
    <property type="term" value="P:iron coordination entity transport"/>
    <property type="evidence" value="ECO:0007669"/>
    <property type="project" value="UniProtKB-ARBA"/>
</dbReference>
<comment type="subcellular location">
    <subcellularLocation>
        <location evidence="1">Cell envelope</location>
    </subcellularLocation>
</comment>
<evidence type="ECO:0000256" key="2">
    <source>
        <dbReference type="ARBA" id="ARBA00008814"/>
    </source>
</evidence>
<evidence type="ECO:0000259" key="5">
    <source>
        <dbReference type="PROSITE" id="PS50983"/>
    </source>
</evidence>
<keyword evidence="3" id="KW-0813">Transport</keyword>
<dbReference type="AlphaFoldDB" id="A0A371JA18"/>
<dbReference type="Pfam" id="PF01497">
    <property type="entry name" value="Peripla_BP_2"/>
    <property type="match status" value="1"/>
</dbReference>
<dbReference type="GO" id="GO:0030288">
    <property type="term" value="C:outer membrane-bounded periplasmic space"/>
    <property type="evidence" value="ECO:0007669"/>
    <property type="project" value="TreeGrafter"/>
</dbReference>
<dbReference type="Proteomes" id="UP000215694">
    <property type="component" value="Unassembled WGS sequence"/>
</dbReference>
<keyword evidence="4" id="KW-0732">Signal</keyword>
<evidence type="ECO:0000313" key="7">
    <source>
        <dbReference type="Proteomes" id="UP000215694"/>
    </source>
</evidence>
<accession>A0A371JA18</accession>
<dbReference type="RefSeq" id="WP_094369367.1">
    <property type="nucleotide sequence ID" value="NZ_NOJY02000001.1"/>
</dbReference>
<dbReference type="InterPro" id="IPR002491">
    <property type="entry name" value="ABC_transptr_periplasmic_BD"/>
</dbReference>
<dbReference type="PANTHER" id="PTHR30532">
    <property type="entry name" value="IRON III DICITRATE-BINDING PERIPLASMIC PROTEIN"/>
    <property type="match status" value="1"/>
</dbReference>
<gene>
    <name evidence="6" type="ORF">CHL78_000115</name>
</gene>
<dbReference type="InterPro" id="IPR051313">
    <property type="entry name" value="Bact_iron-sidero_bind"/>
</dbReference>
<feature type="domain" description="Fe/B12 periplasmic-binding" evidence="5">
    <location>
        <begin position="57"/>
        <end position="322"/>
    </location>
</feature>
<dbReference type="CDD" id="cd01140">
    <property type="entry name" value="FatB"/>
    <property type="match status" value="1"/>
</dbReference>
<dbReference type="SUPFAM" id="SSF53807">
    <property type="entry name" value="Helical backbone' metal receptor"/>
    <property type="match status" value="1"/>
</dbReference>
<dbReference type="OrthoDB" id="63946at2"/>
<dbReference type="InterPro" id="IPR033870">
    <property type="entry name" value="FatB"/>
</dbReference>
<evidence type="ECO:0000256" key="3">
    <source>
        <dbReference type="ARBA" id="ARBA00022448"/>
    </source>
</evidence>
<dbReference type="PROSITE" id="PS50983">
    <property type="entry name" value="FE_B12_PBP"/>
    <property type="match status" value="1"/>
</dbReference>
<comment type="similarity">
    <text evidence="2">Belongs to the bacterial solute-binding protein 8 family.</text>
</comment>
<proteinExistence type="inferred from homology"/>
<keyword evidence="7" id="KW-1185">Reference proteome</keyword>
<organism evidence="6 7">
    <name type="scientific">Romboutsia weinsteinii</name>
    <dbReference type="NCBI Taxonomy" id="2020949"/>
    <lineage>
        <taxon>Bacteria</taxon>
        <taxon>Bacillati</taxon>
        <taxon>Bacillota</taxon>
        <taxon>Clostridia</taxon>
        <taxon>Peptostreptococcales</taxon>
        <taxon>Peptostreptococcaceae</taxon>
        <taxon>Romboutsia</taxon>
    </lineage>
</organism>
<protein>
    <submittedName>
        <fullName evidence="6">Siderophore ABC transporter substrate-binding protein</fullName>
    </submittedName>
</protein>
<sequence>MNKKAAIIAGVAIVGLVGAFALGQNKKDAPETAVDADATVKIAHSLGETEVELNPKKVVVFDYAALDTMDVLGVSDSLVGLPKSSIPKSLEKFKDEKYADLGGLKEPDLEGIKSADPDLIIINGRQADFYDQLSEIAPTISTDKDDKNYLASVKENINKIAKVFEAEEKANEEFTKIEKKIADLNKVVTEKDLNSLTLMVNEGKLSVFGEESRFSILNKDFGFKNVDQDIKESSHGQNITFEYLAKQNPEIMFVIDRGTATGSDVEESLTAKSVLNNDVIKSMDAFKNNNIVYLDGPTWYVNDGGLSSLNTMIDDATKAVNK</sequence>
<evidence type="ECO:0000256" key="1">
    <source>
        <dbReference type="ARBA" id="ARBA00004196"/>
    </source>
</evidence>